<keyword evidence="1" id="KW-0732">Signal</keyword>
<keyword evidence="3" id="KW-1185">Reference proteome</keyword>
<dbReference type="RefSeq" id="WP_021947587.1">
    <property type="nucleotide sequence ID" value="NZ_JACJJG010000104.1"/>
</dbReference>
<dbReference type="EMBL" id="JACJJG010000104">
    <property type="protein sequence ID" value="MBM6674630.1"/>
    <property type="molecule type" value="Genomic_DNA"/>
</dbReference>
<dbReference type="Gene3D" id="2.40.160.170">
    <property type="match status" value="1"/>
</dbReference>
<name>A0A938WV35_9BACT</name>
<sequence>MNLKHLILPLAMVFTALNVNAQEEDKNMFNHLSVGVTAGTPGIGFDVAAPIGNYVQVRAGLAFMPSIKFGTDLDINEMPDVSGYDIPETMEVEAKVGFTNGKLLFDVFPFKKSSFHITAGAYFGSSAIIKAYNKEDGLLMDITRYNNANPDNMIGYELGDYLLTPDENGNVSAEIKTASFKPYIGLGFGRAVPKKRIGFMFEAGVQFWGSPKLYCNGDELTEEDFDGEDGGLMKTLSKITVYPVINFRLCGRIL</sequence>
<reference evidence="2" key="1">
    <citation type="submission" date="2020-08" db="EMBL/GenBank/DDBJ databases">
        <authorList>
            <person name="Cejkova D."/>
            <person name="Kubasova T."/>
            <person name="Jahodarova E."/>
            <person name="Rychlik I."/>
        </authorList>
    </citation>
    <scope>NUCLEOTIDE SEQUENCE</scope>
    <source>
        <strain evidence="2">An824</strain>
    </source>
</reference>
<dbReference type="Proteomes" id="UP000706891">
    <property type="component" value="Unassembled WGS sequence"/>
</dbReference>
<feature type="chain" id="PRO_5036829070" description="Outer membrane protein beta-barrel domain-containing protein" evidence="1">
    <location>
        <begin position="22"/>
        <end position="254"/>
    </location>
</feature>
<reference evidence="2" key="2">
    <citation type="journal article" date="2021" name="Sci. Rep.">
        <title>The distribution of antibiotic resistance genes in chicken gut microbiota commensals.</title>
        <authorList>
            <person name="Juricova H."/>
            <person name="Matiasovicova J."/>
            <person name="Kubasova T."/>
            <person name="Cejkova D."/>
            <person name="Rychlik I."/>
        </authorList>
    </citation>
    <scope>NUCLEOTIDE SEQUENCE</scope>
    <source>
        <strain evidence="2">An824</strain>
    </source>
</reference>
<accession>A0A938WV35</accession>
<gene>
    <name evidence="2" type="ORF">H6A34_12185</name>
</gene>
<evidence type="ECO:0000313" key="2">
    <source>
        <dbReference type="EMBL" id="MBM6674630.1"/>
    </source>
</evidence>
<proteinExistence type="predicted"/>
<protein>
    <recommendedName>
        <fullName evidence="4">Outer membrane protein beta-barrel domain-containing protein</fullName>
    </recommendedName>
</protein>
<comment type="caution">
    <text evidence="2">The sequence shown here is derived from an EMBL/GenBank/DDBJ whole genome shotgun (WGS) entry which is preliminary data.</text>
</comment>
<organism evidence="2 3">
    <name type="scientific">Marseilla massiliensis</name>
    <dbReference type="NCBI Taxonomy" id="1841864"/>
    <lineage>
        <taxon>Bacteria</taxon>
        <taxon>Pseudomonadati</taxon>
        <taxon>Bacteroidota</taxon>
        <taxon>Bacteroidia</taxon>
        <taxon>Bacteroidales</taxon>
        <taxon>Prevotellaceae</taxon>
        <taxon>Marseilla</taxon>
    </lineage>
</organism>
<dbReference type="AlphaFoldDB" id="A0A938WV35"/>
<evidence type="ECO:0008006" key="4">
    <source>
        <dbReference type="Google" id="ProtNLM"/>
    </source>
</evidence>
<feature type="signal peptide" evidence="1">
    <location>
        <begin position="1"/>
        <end position="21"/>
    </location>
</feature>
<evidence type="ECO:0000256" key="1">
    <source>
        <dbReference type="SAM" id="SignalP"/>
    </source>
</evidence>
<evidence type="ECO:0000313" key="3">
    <source>
        <dbReference type="Proteomes" id="UP000706891"/>
    </source>
</evidence>